<dbReference type="AlphaFoldDB" id="A0A915JVW8"/>
<sequence length="45" mass="5329">MAKDSYKSRQERRQHRCFFAETLLPYGETIGQNAKYHIEGMPLNL</sequence>
<reference evidence="2" key="1">
    <citation type="submission" date="2022-11" db="UniProtKB">
        <authorList>
            <consortium name="WormBaseParasite"/>
        </authorList>
    </citation>
    <scope>IDENTIFICATION</scope>
</reference>
<evidence type="ECO:0000313" key="1">
    <source>
        <dbReference type="Proteomes" id="UP000887565"/>
    </source>
</evidence>
<protein>
    <submittedName>
        <fullName evidence="2">Uncharacterized protein</fullName>
    </submittedName>
</protein>
<organism evidence="1 2">
    <name type="scientific">Romanomermis culicivorax</name>
    <name type="common">Nematode worm</name>
    <dbReference type="NCBI Taxonomy" id="13658"/>
    <lineage>
        <taxon>Eukaryota</taxon>
        <taxon>Metazoa</taxon>
        <taxon>Ecdysozoa</taxon>
        <taxon>Nematoda</taxon>
        <taxon>Enoplea</taxon>
        <taxon>Dorylaimia</taxon>
        <taxon>Mermithida</taxon>
        <taxon>Mermithoidea</taxon>
        <taxon>Mermithidae</taxon>
        <taxon>Romanomermis</taxon>
    </lineage>
</organism>
<accession>A0A915JVW8</accession>
<dbReference type="Proteomes" id="UP000887565">
    <property type="component" value="Unplaced"/>
</dbReference>
<name>A0A915JVW8_ROMCU</name>
<evidence type="ECO:0000313" key="2">
    <source>
        <dbReference type="WBParaSite" id="nRc.2.0.1.t30223-RA"/>
    </source>
</evidence>
<keyword evidence="1" id="KW-1185">Reference proteome</keyword>
<dbReference type="WBParaSite" id="nRc.2.0.1.t30223-RA">
    <property type="protein sequence ID" value="nRc.2.0.1.t30223-RA"/>
    <property type="gene ID" value="nRc.2.0.1.g30223"/>
</dbReference>
<proteinExistence type="predicted"/>